<dbReference type="SUPFAM" id="SSF109998">
    <property type="entry name" value="Triger factor/SurA peptide-binding domain-like"/>
    <property type="match status" value="1"/>
</dbReference>
<comment type="caution">
    <text evidence="14">The sequence shown here is derived from an EMBL/GenBank/DDBJ whole genome shotgun (WGS) entry which is preliminary data.</text>
</comment>
<evidence type="ECO:0000256" key="5">
    <source>
        <dbReference type="ARBA" id="ARBA00022989"/>
    </source>
</evidence>
<evidence type="ECO:0000256" key="6">
    <source>
        <dbReference type="ARBA" id="ARBA00023136"/>
    </source>
</evidence>
<keyword evidence="15" id="KW-1185">Reference proteome</keyword>
<evidence type="ECO:0000256" key="10">
    <source>
        <dbReference type="ARBA" id="ARBA00040743"/>
    </source>
</evidence>
<comment type="subcellular location">
    <subcellularLocation>
        <location evidence="1">Cell inner membrane</location>
        <topology evidence="1">Single-pass type II membrane protein</topology>
        <orientation evidence="1">Periplasmic side</orientation>
    </subcellularLocation>
</comment>
<evidence type="ECO:0000256" key="4">
    <source>
        <dbReference type="ARBA" id="ARBA00022692"/>
    </source>
</evidence>
<gene>
    <name evidence="14" type="ORF">H8K47_13115</name>
</gene>
<reference evidence="14" key="1">
    <citation type="submission" date="2020-08" db="EMBL/GenBank/DDBJ databases">
        <title>Novel species isolated from subtropical streams in China.</title>
        <authorList>
            <person name="Lu H."/>
        </authorList>
    </citation>
    <scope>NUCLEOTIDE SEQUENCE</scope>
    <source>
        <strain evidence="14">CY7W</strain>
    </source>
</reference>
<organism evidence="14 15">
    <name type="scientific">Undibacterium rugosum</name>
    <dbReference type="NCBI Taxonomy" id="2762291"/>
    <lineage>
        <taxon>Bacteria</taxon>
        <taxon>Pseudomonadati</taxon>
        <taxon>Pseudomonadota</taxon>
        <taxon>Betaproteobacteria</taxon>
        <taxon>Burkholderiales</taxon>
        <taxon>Oxalobacteraceae</taxon>
        <taxon>Undibacterium</taxon>
    </lineage>
</organism>
<keyword evidence="7" id="KW-0143">Chaperone</keyword>
<dbReference type="RefSeq" id="WP_186881864.1">
    <property type="nucleotide sequence ID" value="NZ_JACOGG010000013.1"/>
</dbReference>
<comment type="similarity">
    <text evidence="9">Belongs to the PpiD chaperone family.</text>
</comment>
<dbReference type="Pfam" id="PF13616">
    <property type="entry name" value="Rotamase_3"/>
    <property type="match status" value="1"/>
</dbReference>
<evidence type="ECO:0000313" key="14">
    <source>
        <dbReference type="EMBL" id="MBC3936306.1"/>
    </source>
</evidence>
<dbReference type="InterPro" id="IPR027304">
    <property type="entry name" value="Trigger_fact/SurA_dom_sf"/>
</dbReference>
<dbReference type="EMBL" id="JACOGG010000013">
    <property type="protein sequence ID" value="MBC3936306.1"/>
    <property type="molecule type" value="Genomic_DNA"/>
</dbReference>
<dbReference type="Pfam" id="PF13624">
    <property type="entry name" value="SurA_N_3"/>
    <property type="match status" value="1"/>
</dbReference>
<name>A0A923L060_9BURK</name>
<evidence type="ECO:0000256" key="3">
    <source>
        <dbReference type="ARBA" id="ARBA00022519"/>
    </source>
</evidence>
<evidence type="ECO:0000256" key="8">
    <source>
        <dbReference type="ARBA" id="ARBA00023235"/>
    </source>
</evidence>
<keyword evidence="6" id="KW-0472">Membrane</keyword>
<dbReference type="PROSITE" id="PS50198">
    <property type="entry name" value="PPIC_PPIASE_2"/>
    <property type="match status" value="1"/>
</dbReference>
<evidence type="ECO:0000256" key="9">
    <source>
        <dbReference type="ARBA" id="ARBA00038408"/>
    </source>
</evidence>
<dbReference type="PANTHER" id="PTHR47529">
    <property type="entry name" value="PEPTIDYL-PROLYL CIS-TRANS ISOMERASE D"/>
    <property type="match status" value="1"/>
</dbReference>
<evidence type="ECO:0000256" key="2">
    <source>
        <dbReference type="ARBA" id="ARBA00022475"/>
    </source>
</evidence>
<dbReference type="Gene3D" id="3.10.50.40">
    <property type="match status" value="1"/>
</dbReference>
<dbReference type="InterPro" id="IPR000297">
    <property type="entry name" value="PPIase_PpiC"/>
</dbReference>
<dbReference type="Proteomes" id="UP000612361">
    <property type="component" value="Unassembled WGS sequence"/>
</dbReference>
<keyword evidence="4" id="KW-0812">Transmembrane</keyword>
<evidence type="ECO:0000256" key="7">
    <source>
        <dbReference type="ARBA" id="ARBA00023186"/>
    </source>
</evidence>
<proteinExistence type="inferred from homology"/>
<dbReference type="InterPro" id="IPR052029">
    <property type="entry name" value="PpiD_chaperone"/>
</dbReference>
<dbReference type="PROSITE" id="PS01096">
    <property type="entry name" value="PPIC_PPIASE_1"/>
    <property type="match status" value="1"/>
</dbReference>
<dbReference type="GO" id="GO:0005886">
    <property type="term" value="C:plasma membrane"/>
    <property type="evidence" value="ECO:0007669"/>
    <property type="project" value="UniProtKB-SubCell"/>
</dbReference>
<protein>
    <recommendedName>
        <fullName evidence="10">Periplasmic chaperone PpiD</fullName>
    </recommendedName>
    <alternativeName>
        <fullName evidence="11">Periplasmic folding chaperone</fullName>
    </alternativeName>
</protein>
<sequence>MFEYIRTHQRLMQFLLLLIIFPSFAFFGIESYTRSQAAAGANVATVAGQSITQQELDNALREQMDTMRQNYGPQFDPKMFNTPEVRQNVLDELIARKAVTEEIKKQNVSIADATLQQELLRAPGLQSANGTFDNEKYKQILAQRGMTPAVYEQRMRQNMAFEQLLGSVQNTGFLPRSVAERIALITEQEREVQVLNLKAADFAAQVKVTDDMIKAYYDKNAALFEIPETMKAQYVVLNADALAAQVTVSEDDIAGFYKSNAKTYTSDEQRKLSHILIGFAKNASDDVKAKAKAKAETLLAEVRKNPAVFAKLAKENSDDPGSKEQGGDLGVMVKDAFVKPFEAAALKLKQGEISDPVLTDYGYHIIYLKELQAAAVKPLDEVRAQIAADIKKQKAAKSYSEAAEAFTDAIYQQADSLQAVADKWKLKIEVADAVTKQGNPALPATAQINNAKFLKALFTDEVIKKKHNTEAVEIAPSTLMAGRMLEYKAASKRPLDEVKAAIVAKITQTEAEVLAEKEGKAKLAALKAADSASGFSDVKVISRAKTEDVSPQAFSAIMKADVQKLPAFVGVNMPGAGYAVYRISKVNAGTPDVARRASDAQQIASLAAQQELTSYIDLLKKKAKATVNKAVVTAAPAAN</sequence>
<feature type="domain" description="PpiC" evidence="13">
    <location>
        <begin position="267"/>
        <end position="370"/>
    </location>
</feature>
<dbReference type="SUPFAM" id="SSF54534">
    <property type="entry name" value="FKBP-like"/>
    <property type="match status" value="1"/>
</dbReference>
<keyword evidence="12" id="KW-0697">Rotamase</keyword>
<keyword evidence="2" id="KW-1003">Cell membrane</keyword>
<evidence type="ECO:0000256" key="1">
    <source>
        <dbReference type="ARBA" id="ARBA00004382"/>
    </source>
</evidence>
<dbReference type="Gene3D" id="1.10.4030.10">
    <property type="entry name" value="Porin chaperone SurA, peptide-binding domain"/>
    <property type="match status" value="1"/>
</dbReference>
<dbReference type="AlphaFoldDB" id="A0A923L060"/>
<dbReference type="GO" id="GO:0003755">
    <property type="term" value="F:peptidyl-prolyl cis-trans isomerase activity"/>
    <property type="evidence" value="ECO:0007669"/>
    <property type="project" value="UniProtKB-KW"/>
</dbReference>
<evidence type="ECO:0000259" key="13">
    <source>
        <dbReference type="PROSITE" id="PS50198"/>
    </source>
</evidence>
<evidence type="ECO:0000256" key="11">
    <source>
        <dbReference type="ARBA" id="ARBA00042775"/>
    </source>
</evidence>
<evidence type="ECO:0000256" key="12">
    <source>
        <dbReference type="PROSITE-ProRule" id="PRU00278"/>
    </source>
</evidence>
<evidence type="ECO:0000313" key="15">
    <source>
        <dbReference type="Proteomes" id="UP000612361"/>
    </source>
</evidence>
<keyword evidence="3" id="KW-0997">Cell inner membrane</keyword>
<dbReference type="PANTHER" id="PTHR47529:SF1">
    <property type="entry name" value="PERIPLASMIC CHAPERONE PPID"/>
    <property type="match status" value="1"/>
</dbReference>
<keyword evidence="5" id="KW-1133">Transmembrane helix</keyword>
<keyword evidence="8 12" id="KW-0413">Isomerase</keyword>
<dbReference type="InterPro" id="IPR046357">
    <property type="entry name" value="PPIase_dom_sf"/>
</dbReference>
<dbReference type="InterPro" id="IPR023058">
    <property type="entry name" value="PPIase_PpiC_CS"/>
</dbReference>
<accession>A0A923L060</accession>